<protein>
    <submittedName>
        <fullName evidence="3">Diguanylate cyclase</fullName>
    </submittedName>
</protein>
<dbReference type="InterPro" id="IPR050469">
    <property type="entry name" value="Diguanylate_Cyclase"/>
</dbReference>
<dbReference type="GO" id="GO:0052621">
    <property type="term" value="F:diguanylate cyclase activity"/>
    <property type="evidence" value="ECO:0007669"/>
    <property type="project" value="TreeGrafter"/>
</dbReference>
<feature type="transmembrane region" description="Helical" evidence="1">
    <location>
        <begin position="35"/>
        <end position="58"/>
    </location>
</feature>
<evidence type="ECO:0000259" key="2">
    <source>
        <dbReference type="PROSITE" id="PS50887"/>
    </source>
</evidence>
<dbReference type="CDD" id="cd01949">
    <property type="entry name" value="GGDEF"/>
    <property type="match status" value="1"/>
</dbReference>
<evidence type="ECO:0000313" key="4">
    <source>
        <dbReference type="Proteomes" id="UP000440004"/>
    </source>
</evidence>
<feature type="transmembrane region" description="Helical" evidence="1">
    <location>
        <begin position="95"/>
        <end position="113"/>
    </location>
</feature>
<dbReference type="Proteomes" id="UP000440004">
    <property type="component" value="Unassembled WGS sequence"/>
</dbReference>
<keyword evidence="1" id="KW-0812">Transmembrane</keyword>
<comment type="caution">
    <text evidence="3">The sequence shown here is derived from an EMBL/GenBank/DDBJ whole genome shotgun (WGS) entry which is preliminary data.</text>
</comment>
<sequence length="377" mass="44341">MDNTKKHDISIFAEFVDKDLEIEFLNYDMKRYEKFIGPLVLIFGIIYMIFFVSDYFAIKNLSSLIIILFIRVLFLVISILIFLKLKEFNNSNNLVYIITAYELLAIIGFLVIINHYDSLSYLLSISVIIITLAIYITPNKLIFSQITSILLILSFFIFHLKRIQSIETFMFLKLLSYNLITIIYCNIGAYLTNFYKRKQFADSKELLRVSITDPLTDIYNRTKFNEELDQWVNHYKNDECTLSLVMFDIDDFKRINDGYGHLIGDNVIQNIVDTIKKIIRNTDIFARWGGDEFVILLPHTDKHQAMEMMERMRLCIQNSKHYKGENITCSFGLVTLRKNDNAESLLQRVDRLLFDAKDCGKNAIVYEKDRMIEQIRI</sequence>
<feature type="transmembrane region" description="Helical" evidence="1">
    <location>
        <begin position="64"/>
        <end position="83"/>
    </location>
</feature>
<dbReference type="SUPFAM" id="SSF55073">
    <property type="entry name" value="Nucleotide cyclase"/>
    <property type="match status" value="1"/>
</dbReference>
<keyword evidence="1" id="KW-1133">Transmembrane helix</keyword>
<dbReference type="InterPro" id="IPR000160">
    <property type="entry name" value="GGDEF_dom"/>
</dbReference>
<dbReference type="PROSITE" id="PS50887">
    <property type="entry name" value="GGDEF"/>
    <property type="match status" value="1"/>
</dbReference>
<feature type="transmembrane region" description="Helical" evidence="1">
    <location>
        <begin position="119"/>
        <end position="136"/>
    </location>
</feature>
<keyword evidence="1" id="KW-0472">Membrane</keyword>
<proteinExistence type="predicted"/>
<feature type="transmembrane region" description="Helical" evidence="1">
    <location>
        <begin position="141"/>
        <end position="160"/>
    </location>
</feature>
<gene>
    <name evidence="3" type="ORF">GC105_02560</name>
</gene>
<evidence type="ECO:0000256" key="1">
    <source>
        <dbReference type="SAM" id="Phobius"/>
    </source>
</evidence>
<dbReference type="InterPro" id="IPR029787">
    <property type="entry name" value="Nucleotide_cyclase"/>
</dbReference>
<keyword evidence="4" id="KW-1185">Reference proteome</keyword>
<dbReference type="PANTHER" id="PTHR45138">
    <property type="entry name" value="REGULATORY COMPONENTS OF SENSORY TRANSDUCTION SYSTEM"/>
    <property type="match status" value="1"/>
</dbReference>
<dbReference type="AlphaFoldDB" id="A0A6A7K5F7"/>
<dbReference type="FunFam" id="3.30.70.270:FF:000001">
    <property type="entry name" value="Diguanylate cyclase domain protein"/>
    <property type="match status" value="1"/>
</dbReference>
<dbReference type="PANTHER" id="PTHR45138:SF9">
    <property type="entry name" value="DIGUANYLATE CYCLASE DGCM-RELATED"/>
    <property type="match status" value="1"/>
</dbReference>
<accession>A0A6A7K5F7</accession>
<feature type="transmembrane region" description="Helical" evidence="1">
    <location>
        <begin position="175"/>
        <end position="195"/>
    </location>
</feature>
<dbReference type="NCBIfam" id="TIGR00254">
    <property type="entry name" value="GGDEF"/>
    <property type="match status" value="1"/>
</dbReference>
<dbReference type="RefSeq" id="WP_152801381.1">
    <property type="nucleotide sequence ID" value="NZ_WHNX01000003.1"/>
</dbReference>
<dbReference type="SMART" id="SM00267">
    <property type="entry name" value="GGDEF"/>
    <property type="match status" value="1"/>
</dbReference>
<reference evidence="3 4" key="1">
    <citation type="submission" date="2019-10" db="EMBL/GenBank/DDBJ databases">
        <title>Alkalibaculum tamaniensis sp.nov., a new alkaliphilic acetogen, isolated on methoxylated aromatics from a mud volcano.</title>
        <authorList>
            <person name="Khomyakova M.A."/>
            <person name="Merkel A.Y."/>
            <person name="Bonch-Osmolovskaya E.A."/>
            <person name="Slobodkin A.I."/>
        </authorList>
    </citation>
    <scope>NUCLEOTIDE SEQUENCE [LARGE SCALE GENOMIC DNA]</scope>
    <source>
        <strain evidence="3 4">M08DMB</strain>
    </source>
</reference>
<name>A0A6A7K5F7_9FIRM</name>
<dbReference type="Pfam" id="PF00990">
    <property type="entry name" value="GGDEF"/>
    <property type="match status" value="1"/>
</dbReference>
<feature type="domain" description="GGDEF" evidence="2">
    <location>
        <begin position="240"/>
        <end position="369"/>
    </location>
</feature>
<organism evidence="3 4">
    <name type="scientific">Alkalibaculum sporogenes</name>
    <dbReference type="NCBI Taxonomy" id="2655001"/>
    <lineage>
        <taxon>Bacteria</taxon>
        <taxon>Bacillati</taxon>
        <taxon>Bacillota</taxon>
        <taxon>Clostridia</taxon>
        <taxon>Eubacteriales</taxon>
        <taxon>Eubacteriaceae</taxon>
        <taxon>Alkalibaculum</taxon>
    </lineage>
</organism>
<dbReference type="EMBL" id="WHNX01000003">
    <property type="protein sequence ID" value="MPW24676.1"/>
    <property type="molecule type" value="Genomic_DNA"/>
</dbReference>
<dbReference type="InterPro" id="IPR043128">
    <property type="entry name" value="Rev_trsase/Diguanyl_cyclase"/>
</dbReference>
<dbReference type="Gene3D" id="3.30.70.270">
    <property type="match status" value="1"/>
</dbReference>
<evidence type="ECO:0000313" key="3">
    <source>
        <dbReference type="EMBL" id="MPW24676.1"/>
    </source>
</evidence>